<name>A0A7G9R6X5_9ACTN</name>
<reference evidence="3 4" key="1">
    <citation type="submission" date="2020-08" db="EMBL/GenBank/DDBJ databases">
        <title>Genome sequence of Nocardioides mesophilus KACC 16243T.</title>
        <authorList>
            <person name="Hyun D.-W."/>
            <person name="Bae J.-W."/>
        </authorList>
    </citation>
    <scope>NUCLEOTIDE SEQUENCE [LARGE SCALE GENOMIC DNA]</scope>
    <source>
        <strain evidence="3 4">KACC 16243</strain>
    </source>
</reference>
<keyword evidence="2" id="KW-0812">Transmembrane</keyword>
<accession>A0A7G9R6X5</accession>
<dbReference type="AlphaFoldDB" id="A0A7G9R6X5"/>
<gene>
    <name evidence="3" type="ORF">H9L09_12060</name>
</gene>
<proteinExistence type="predicted"/>
<evidence type="ECO:0000256" key="1">
    <source>
        <dbReference type="SAM" id="MobiDB-lite"/>
    </source>
</evidence>
<dbReference type="KEGG" id="nmes:H9L09_12060"/>
<feature type="compositionally biased region" description="Pro residues" evidence="1">
    <location>
        <begin position="18"/>
        <end position="38"/>
    </location>
</feature>
<feature type="transmembrane region" description="Helical" evidence="2">
    <location>
        <begin position="105"/>
        <end position="133"/>
    </location>
</feature>
<protein>
    <submittedName>
        <fullName evidence="3">DUF4190 domain-containing protein</fullName>
    </submittedName>
</protein>
<dbReference type="EMBL" id="CP060713">
    <property type="protein sequence ID" value="QNN51350.1"/>
    <property type="molecule type" value="Genomic_DNA"/>
</dbReference>
<feature type="compositionally biased region" description="Pro residues" evidence="1">
    <location>
        <begin position="44"/>
        <end position="56"/>
    </location>
</feature>
<keyword evidence="4" id="KW-1185">Reference proteome</keyword>
<keyword evidence="2" id="KW-1133">Transmembrane helix</keyword>
<evidence type="ECO:0000256" key="2">
    <source>
        <dbReference type="SAM" id="Phobius"/>
    </source>
</evidence>
<keyword evidence="2" id="KW-0472">Membrane</keyword>
<dbReference type="Proteomes" id="UP000515947">
    <property type="component" value="Chromosome"/>
</dbReference>
<sequence>MSHTPGDPGDQQPDEHSPAPPPGEEPPATAPYGVPPQPGDGTPPGYPAPPGYAAPPPPGYGYPAPPPGYGYPPGPGYVPPGQPGGYLPGYMQVPVRPDHPSATKALVLGIVALAGGFTCYLPILVGPWAWVVGRRTVREIDADPERWGGRSQAFAGYVLGVIATVLLVIGVLVIAGFLAILVASSVGSGTPAEPVPGGTSF</sequence>
<organism evidence="3 4">
    <name type="scientific">Nocardioides mesophilus</name>
    <dbReference type="NCBI Taxonomy" id="433659"/>
    <lineage>
        <taxon>Bacteria</taxon>
        <taxon>Bacillati</taxon>
        <taxon>Actinomycetota</taxon>
        <taxon>Actinomycetes</taxon>
        <taxon>Propionibacteriales</taxon>
        <taxon>Nocardioidaceae</taxon>
        <taxon>Nocardioides</taxon>
    </lineage>
</organism>
<feature type="transmembrane region" description="Helical" evidence="2">
    <location>
        <begin position="154"/>
        <end position="183"/>
    </location>
</feature>
<feature type="region of interest" description="Disordered" evidence="1">
    <location>
        <begin position="1"/>
        <end position="56"/>
    </location>
</feature>
<dbReference type="RefSeq" id="WP_187577190.1">
    <property type="nucleotide sequence ID" value="NZ_CP060713.1"/>
</dbReference>
<evidence type="ECO:0000313" key="4">
    <source>
        <dbReference type="Proteomes" id="UP000515947"/>
    </source>
</evidence>
<evidence type="ECO:0000313" key="3">
    <source>
        <dbReference type="EMBL" id="QNN51350.1"/>
    </source>
</evidence>